<dbReference type="Gramene" id="Pp3c4_3810V3.1">
    <property type="protein sequence ID" value="Pp3c4_3810V3.1"/>
    <property type="gene ID" value="Pp3c4_3810"/>
</dbReference>
<evidence type="ECO:0000259" key="2">
    <source>
        <dbReference type="PROSITE" id="PS51925"/>
    </source>
</evidence>
<dbReference type="PROSITE" id="PS51925">
    <property type="entry name" value="SWIB_MDM2"/>
    <property type="match status" value="1"/>
</dbReference>
<feature type="domain" description="DM2" evidence="2">
    <location>
        <begin position="252"/>
        <end position="329"/>
    </location>
</feature>
<protein>
    <recommendedName>
        <fullName evidence="2">DM2 domain-containing protein</fullName>
    </recommendedName>
</protein>
<dbReference type="SMART" id="SM00151">
    <property type="entry name" value="SWIB"/>
    <property type="match status" value="1"/>
</dbReference>
<feature type="compositionally biased region" description="Low complexity" evidence="1">
    <location>
        <begin position="8"/>
        <end position="23"/>
    </location>
</feature>
<dbReference type="GO" id="GO:0016514">
    <property type="term" value="C:SWI/SNF complex"/>
    <property type="evidence" value="ECO:0000318"/>
    <property type="project" value="GO_Central"/>
</dbReference>
<dbReference type="Pfam" id="PF02201">
    <property type="entry name" value="SWIB"/>
    <property type="match status" value="1"/>
</dbReference>
<dbReference type="Gene3D" id="1.10.245.10">
    <property type="entry name" value="SWIB/MDM2 domain"/>
    <property type="match status" value="1"/>
</dbReference>
<gene>
    <name evidence="4" type="primary">LOC112280912</name>
    <name evidence="3" type="ORF">PHYPA_005735</name>
</gene>
<dbReference type="InterPro" id="IPR019835">
    <property type="entry name" value="SWIB_domain"/>
</dbReference>
<dbReference type="CDD" id="cd10568">
    <property type="entry name" value="SWIB_like"/>
    <property type="match status" value="1"/>
</dbReference>
<dbReference type="HOGENOM" id="CLU_023529_1_0_1"/>
<reference evidence="3 5" key="2">
    <citation type="journal article" date="2018" name="Plant J.">
        <title>The Physcomitrella patens chromosome-scale assembly reveals moss genome structure and evolution.</title>
        <authorList>
            <person name="Lang D."/>
            <person name="Ullrich K.K."/>
            <person name="Murat F."/>
            <person name="Fuchs J."/>
            <person name="Jenkins J."/>
            <person name="Haas F.B."/>
            <person name="Piednoel M."/>
            <person name="Gundlach H."/>
            <person name="Van Bel M."/>
            <person name="Meyberg R."/>
            <person name="Vives C."/>
            <person name="Morata J."/>
            <person name="Symeonidi A."/>
            <person name="Hiss M."/>
            <person name="Muchero W."/>
            <person name="Kamisugi Y."/>
            <person name="Saleh O."/>
            <person name="Blanc G."/>
            <person name="Decker E.L."/>
            <person name="van Gessel N."/>
            <person name="Grimwood J."/>
            <person name="Hayes R.D."/>
            <person name="Graham S.W."/>
            <person name="Gunter L.E."/>
            <person name="McDaniel S.F."/>
            <person name="Hoernstein S.N.W."/>
            <person name="Larsson A."/>
            <person name="Li F.W."/>
            <person name="Perroud P.F."/>
            <person name="Phillips J."/>
            <person name="Ranjan P."/>
            <person name="Rokshar D.S."/>
            <person name="Rothfels C.J."/>
            <person name="Schneider L."/>
            <person name="Shu S."/>
            <person name="Stevenson D.W."/>
            <person name="Thummler F."/>
            <person name="Tillich M."/>
            <person name="Villarreal Aguilar J.C."/>
            <person name="Widiez T."/>
            <person name="Wong G.K."/>
            <person name="Wymore A."/>
            <person name="Zhang Y."/>
            <person name="Zimmer A.D."/>
            <person name="Quatrano R.S."/>
            <person name="Mayer K.F.X."/>
            <person name="Goodstein D."/>
            <person name="Casacuberta J.M."/>
            <person name="Vandepoele K."/>
            <person name="Reski R."/>
            <person name="Cuming A.C."/>
            <person name="Tuskan G.A."/>
            <person name="Maumus F."/>
            <person name="Salse J."/>
            <person name="Schmutz J."/>
            <person name="Rensing S.A."/>
        </authorList>
    </citation>
    <scope>NUCLEOTIDE SEQUENCE [LARGE SCALE GENOMIC DNA]</scope>
    <source>
        <strain evidence="4 5">cv. Gransden 2004</strain>
    </source>
</reference>
<name>A9TNJ5_PHYPA</name>
<dbReference type="OrthoDB" id="10263741at2759"/>
<sequence>MQGGASSSGGAVSLGQQARNMGAPMGGAGGVGMPPTGGGGGSAGSSAKRGRGKGVGTNAGTTSSAFKAAEVTPAARRKKQKVTEKQIPGKVAALLPESAIYTQLVEFEARVDAALARKKLDIQEVVRSPAPVERILRMYVFNTYTNQTQNPKGPFQQQYAETPSWTLWIMGRVLEPDEPEVDGISAKPVKPSVPKFSSFFKRITVQLDPVLYPDNNTTVWDSARASNHVEGFEIKRRGDSECDIIIRLEMDHNPDRFKLSAPLAQLLGVEVDTRPHIISALWQYIKAKKLQNSADPTMINCDPALQKVLGDEKIKFASISARLHNHLSPPQPIHLQHRIRVSGSMPAGNACYDVCVNIQTPLLKEMNQFLTTVEKHRDIALYDDMITNTISKVNEHRRRRAYFLGFSHSPVDFINGLIASQSRDLKMTVVQNGRNPEKERRSDFYNQPWVEDAVIRYLNRRPAKASDGTGNNA</sequence>
<dbReference type="AlphaFoldDB" id="A9TNJ5"/>
<organism evidence="3">
    <name type="scientific">Physcomitrium patens</name>
    <name type="common">Spreading-leaved earth moss</name>
    <name type="synonym">Physcomitrella patens</name>
    <dbReference type="NCBI Taxonomy" id="3218"/>
    <lineage>
        <taxon>Eukaryota</taxon>
        <taxon>Viridiplantae</taxon>
        <taxon>Streptophyta</taxon>
        <taxon>Embryophyta</taxon>
        <taxon>Bryophyta</taxon>
        <taxon>Bryophytina</taxon>
        <taxon>Bryopsida</taxon>
        <taxon>Funariidae</taxon>
        <taxon>Funariales</taxon>
        <taxon>Funariaceae</taxon>
        <taxon>Physcomitrium</taxon>
    </lineage>
</organism>
<keyword evidence="5" id="KW-1185">Reference proteome</keyword>
<dbReference type="eggNOG" id="KOG2570">
    <property type="taxonomic scope" value="Eukaryota"/>
</dbReference>
<feature type="region of interest" description="Disordered" evidence="1">
    <location>
        <begin position="1"/>
        <end position="62"/>
    </location>
</feature>
<dbReference type="OMA" id="MPTQRRG"/>
<dbReference type="InterPro" id="IPR003121">
    <property type="entry name" value="SWIB_MDM2_domain"/>
</dbReference>
<dbReference type="GO" id="GO:0005634">
    <property type="term" value="C:nucleus"/>
    <property type="evidence" value="ECO:0000318"/>
    <property type="project" value="GO_Central"/>
</dbReference>
<dbReference type="SUPFAM" id="SSF47592">
    <property type="entry name" value="SWIB/MDM2 domain"/>
    <property type="match status" value="1"/>
</dbReference>
<evidence type="ECO:0000313" key="4">
    <source>
        <dbReference type="EnsemblPlants" id="Pp3c4_3810V3.1"/>
    </source>
</evidence>
<dbReference type="EnsemblPlants" id="Pp3c4_3810V3.1">
    <property type="protein sequence ID" value="Pp3c4_3810V3.1"/>
    <property type="gene ID" value="Pp3c4_3810"/>
</dbReference>
<dbReference type="KEGG" id="ppp:112280912"/>
<dbReference type="Gramene" id="Pp3c4_3810V3.2">
    <property type="protein sequence ID" value="Pp3c4_3810V3.2"/>
    <property type="gene ID" value="Pp3c4_3810"/>
</dbReference>
<accession>A9TNJ5</accession>
<feature type="compositionally biased region" description="Gly residues" evidence="1">
    <location>
        <begin position="24"/>
        <end position="43"/>
    </location>
</feature>
<dbReference type="GeneID" id="112280912"/>
<evidence type="ECO:0000313" key="3">
    <source>
        <dbReference type="EMBL" id="PNR54842.1"/>
    </source>
</evidence>
<dbReference type="GO" id="GO:0006357">
    <property type="term" value="P:regulation of transcription by RNA polymerase II"/>
    <property type="evidence" value="ECO:0000318"/>
    <property type="project" value="GO_Central"/>
</dbReference>
<dbReference type="EMBL" id="ABEU02000004">
    <property type="protein sequence ID" value="PNR54842.1"/>
    <property type="molecule type" value="Genomic_DNA"/>
</dbReference>
<dbReference type="PANTHER" id="PTHR13844">
    <property type="entry name" value="SWI/SNF-RELATED MATRIX-ASSOCIATED ACTIN-DEPENDENT REGULATOR OF CHROMATIN SUBFAMILY D"/>
    <property type="match status" value="1"/>
</dbReference>
<dbReference type="RefSeq" id="XP_024372622.1">
    <property type="nucleotide sequence ID" value="XM_024516854.2"/>
</dbReference>
<proteinExistence type="predicted"/>
<dbReference type="STRING" id="3218.A9TNJ5"/>
<evidence type="ECO:0000313" key="5">
    <source>
        <dbReference type="Proteomes" id="UP000006727"/>
    </source>
</evidence>
<dbReference type="InterPro" id="IPR036885">
    <property type="entry name" value="SWIB_MDM2_dom_sf"/>
</dbReference>
<reference evidence="3 5" key="1">
    <citation type="journal article" date="2008" name="Science">
        <title>The Physcomitrella genome reveals evolutionary insights into the conquest of land by plants.</title>
        <authorList>
            <person name="Rensing S."/>
            <person name="Lang D."/>
            <person name="Zimmer A."/>
            <person name="Terry A."/>
            <person name="Salamov A."/>
            <person name="Shapiro H."/>
            <person name="Nishiyama T."/>
            <person name="Perroud P.-F."/>
            <person name="Lindquist E."/>
            <person name="Kamisugi Y."/>
            <person name="Tanahashi T."/>
            <person name="Sakakibara K."/>
            <person name="Fujita T."/>
            <person name="Oishi K."/>
            <person name="Shin-I T."/>
            <person name="Kuroki Y."/>
            <person name="Toyoda A."/>
            <person name="Suzuki Y."/>
            <person name="Hashimoto A."/>
            <person name="Yamaguchi K."/>
            <person name="Sugano A."/>
            <person name="Kohara Y."/>
            <person name="Fujiyama A."/>
            <person name="Anterola A."/>
            <person name="Aoki S."/>
            <person name="Ashton N."/>
            <person name="Barbazuk W.B."/>
            <person name="Barker E."/>
            <person name="Bennetzen J."/>
            <person name="Bezanilla M."/>
            <person name="Blankenship R."/>
            <person name="Cho S.H."/>
            <person name="Dutcher S."/>
            <person name="Estelle M."/>
            <person name="Fawcett J.A."/>
            <person name="Gundlach H."/>
            <person name="Hanada K."/>
            <person name="Heyl A."/>
            <person name="Hicks K.A."/>
            <person name="Hugh J."/>
            <person name="Lohr M."/>
            <person name="Mayer K."/>
            <person name="Melkozernov A."/>
            <person name="Murata T."/>
            <person name="Nelson D."/>
            <person name="Pils B."/>
            <person name="Prigge M."/>
            <person name="Reiss B."/>
            <person name="Renner T."/>
            <person name="Rombauts S."/>
            <person name="Rushton P."/>
            <person name="Sanderfoot A."/>
            <person name="Schween G."/>
            <person name="Shiu S.-H."/>
            <person name="Stueber K."/>
            <person name="Theodoulou F.L."/>
            <person name="Tu H."/>
            <person name="Van de Peer Y."/>
            <person name="Verrier P.J."/>
            <person name="Waters E."/>
            <person name="Wood A."/>
            <person name="Yang L."/>
            <person name="Cove D."/>
            <person name="Cuming A."/>
            <person name="Hasebe M."/>
            <person name="Lucas S."/>
            <person name="Mishler D.B."/>
            <person name="Reski R."/>
            <person name="Grigoriev I."/>
            <person name="Quatrano R.S."/>
            <person name="Boore J.L."/>
        </authorList>
    </citation>
    <scope>NUCLEOTIDE SEQUENCE [LARGE SCALE GENOMIC DNA]</scope>
    <source>
        <strain evidence="4 5">cv. Gransden 2004</strain>
    </source>
</reference>
<dbReference type="Proteomes" id="UP000006727">
    <property type="component" value="Chromosome 4"/>
</dbReference>
<evidence type="ECO:0000256" key="1">
    <source>
        <dbReference type="SAM" id="MobiDB-lite"/>
    </source>
</evidence>
<reference evidence="4" key="3">
    <citation type="submission" date="2020-12" db="UniProtKB">
        <authorList>
            <consortium name="EnsemblPlants"/>
        </authorList>
    </citation>
    <scope>IDENTIFICATION</scope>
</reference>
<dbReference type="EnsemblPlants" id="Pp3c4_3810V3.2">
    <property type="protein sequence ID" value="Pp3c4_3810V3.2"/>
    <property type="gene ID" value="Pp3c4_3810"/>
</dbReference>
<dbReference type="PaxDb" id="3218-PP1S273_52V6.1"/>
<dbReference type="FunCoup" id="A9TNJ5">
    <property type="interactions" value="3813"/>
</dbReference>